<sequence length="171" mass="19280">MFSAIPDVAVSREPRRPSDHSITMDLKVCSDIALRYLYKMEDIMIYVLQTINQTKPSFSPVALGCTATFSASAILIPAKYTAALAASATGAFIAGAAVAVPRASYEWRLRSIRKNLENVRILRQVFEDGDADRVAKYRWIIPRSQFRSLRWTLRDYWLKPEAKPEARPQAG</sequence>
<dbReference type="AlphaFoldDB" id="A0AAN6WIR3"/>
<dbReference type="EMBL" id="MU864605">
    <property type="protein sequence ID" value="KAK4182838.1"/>
    <property type="molecule type" value="Genomic_DNA"/>
</dbReference>
<evidence type="ECO:0000313" key="2">
    <source>
        <dbReference type="Proteomes" id="UP001302126"/>
    </source>
</evidence>
<proteinExistence type="predicted"/>
<organism evidence="1 2">
    <name type="scientific">Podospora australis</name>
    <dbReference type="NCBI Taxonomy" id="1536484"/>
    <lineage>
        <taxon>Eukaryota</taxon>
        <taxon>Fungi</taxon>
        <taxon>Dikarya</taxon>
        <taxon>Ascomycota</taxon>
        <taxon>Pezizomycotina</taxon>
        <taxon>Sordariomycetes</taxon>
        <taxon>Sordariomycetidae</taxon>
        <taxon>Sordariales</taxon>
        <taxon>Podosporaceae</taxon>
        <taxon>Podospora</taxon>
    </lineage>
</organism>
<comment type="caution">
    <text evidence="1">The sequence shown here is derived from an EMBL/GenBank/DDBJ whole genome shotgun (WGS) entry which is preliminary data.</text>
</comment>
<protein>
    <submittedName>
        <fullName evidence="1">Uncharacterized protein</fullName>
    </submittedName>
</protein>
<keyword evidence="2" id="KW-1185">Reference proteome</keyword>
<dbReference type="Proteomes" id="UP001302126">
    <property type="component" value="Unassembled WGS sequence"/>
</dbReference>
<reference evidence="1" key="2">
    <citation type="submission" date="2023-05" db="EMBL/GenBank/DDBJ databases">
        <authorList>
            <consortium name="Lawrence Berkeley National Laboratory"/>
            <person name="Steindorff A."/>
            <person name="Hensen N."/>
            <person name="Bonometti L."/>
            <person name="Westerberg I."/>
            <person name="Brannstrom I.O."/>
            <person name="Guillou S."/>
            <person name="Cros-Aarteil S."/>
            <person name="Calhoun S."/>
            <person name="Haridas S."/>
            <person name="Kuo A."/>
            <person name="Mondo S."/>
            <person name="Pangilinan J."/>
            <person name="Riley R."/>
            <person name="Labutti K."/>
            <person name="Andreopoulos B."/>
            <person name="Lipzen A."/>
            <person name="Chen C."/>
            <person name="Yanf M."/>
            <person name="Daum C."/>
            <person name="Ng V."/>
            <person name="Clum A."/>
            <person name="Ohm R."/>
            <person name="Martin F."/>
            <person name="Silar P."/>
            <person name="Natvig D."/>
            <person name="Lalanne C."/>
            <person name="Gautier V."/>
            <person name="Ament-Velasquez S.L."/>
            <person name="Kruys A."/>
            <person name="Hutchinson M.I."/>
            <person name="Powell A.J."/>
            <person name="Barry K."/>
            <person name="Miller A.N."/>
            <person name="Grigoriev I.V."/>
            <person name="Debuchy R."/>
            <person name="Gladieux P."/>
            <person name="Thoren M.H."/>
            <person name="Johannesson H."/>
        </authorList>
    </citation>
    <scope>NUCLEOTIDE SEQUENCE</scope>
    <source>
        <strain evidence="1">PSN309</strain>
    </source>
</reference>
<reference evidence="1" key="1">
    <citation type="journal article" date="2023" name="Mol. Phylogenet. Evol.">
        <title>Genome-scale phylogeny and comparative genomics of the fungal order Sordariales.</title>
        <authorList>
            <person name="Hensen N."/>
            <person name="Bonometti L."/>
            <person name="Westerberg I."/>
            <person name="Brannstrom I.O."/>
            <person name="Guillou S."/>
            <person name="Cros-Aarteil S."/>
            <person name="Calhoun S."/>
            <person name="Haridas S."/>
            <person name="Kuo A."/>
            <person name="Mondo S."/>
            <person name="Pangilinan J."/>
            <person name="Riley R."/>
            <person name="LaButti K."/>
            <person name="Andreopoulos B."/>
            <person name="Lipzen A."/>
            <person name="Chen C."/>
            <person name="Yan M."/>
            <person name="Daum C."/>
            <person name="Ng V."/>
            <person name="Clum A."/>
            <person name="Steindorff A."/>
            <person name="Ohm R.A."/>
            <person name="Martin F."/>
            <person name="Silar P."/>
            <person name="Natvig D.O."/>
            <person name="Lalanne C."/>
            <person name="Gautier V."/>
            <person name="Ament-Velasquez S.L."/>
            <person name="Kruys A."/>
            <person name="Hutchinson M.I."/>
            <person name="Powell A.J."/>
            <person name="Barry K."/>
            <person name="Miller A.N."/>
            <person name="Grigoriev I.V."/>
            <person name="Debuchy R."/>
            <person name="Gladieux P."/>
            <person name="Hiltunen Thoren M."/>
            <person name="Johannesson H."/>
        </authorList>
    </citation>
    <scope>NUCLEOTIDE SEQUENCE</scope>
    <source>
        <strain evidence="1">PSN309</strain>
    </source>
</reference>
<accession>A0AAN6WIR3</accession>
<evidence type="ECO:0000313" key="1">
    <source>
        <dbReference type="EMBL" id="KAK4182838.1"/>
    </source>
</evidence>
<name>A0AAN6WIR3_9PEZI</name>
<gene>
    <name evidence="1" type="ORF">QBC35DRAFT_545659</name>
</gene>